<dbReference type="eggNOG" id="COG3173">
    <property type="taxonomic scope" value="Bacteria"/>
</dbReference>
<dbReference type="EMBL" id="JMIR01000002">
    <property type="protein sequence ID" value="KEO84898.1"/>
    <property type="molecule type" value="Genomic_DNA"/>
</dbReference>
<sequence length="307" mass="35071">MTQPWSPEHVVTVTLARQLVEEQFPELVPVRVQVLGEGFDNTVYQINEDYVFRFPRREIAVELLRAEGRLLPDLAGRFSLAIPEPLFYGTPSERFPWPFLGYRLVRGVAPERVRALRRIEAAQPLAEFLRAVHSFPLEKAKRCGVPETDIMERFLLDKRKPQLLANIEKAAALELLESATLHTLREYANALSPAQWTPPIYDTLVHGDLHIRNLVVDAEGNLTGVIDWGDTHIGHRALDLSIVYNYLPPEGRTVFYQHYGEVDRQTQEMARFRAVFSTLVLMLYGHDQQQEQLVAVSKQNLALALLV</sequence>
<dbReference type="Proteomes" id="UP000027931">
    <property type="component" value="Unassembled WGS sequence"/>
</dbReference>
<proteinExistence type="predicted"/>
<dbReference type="OrthoDB" id="3806873at2"/>
<evidence type="ECO:0000313" key="2">
    <source>
        <dbReference type="EMBL" id="KEO84898.1"/>
    </source>
</evidence>
<accession>A0A074LXP6</accession>
<dbReference type="SUPFAM" id="SSF56112">
    <property type="entry name" value="Protein kinase-like (PK-like)"/>
    <property type="match status" value="1"/>
</dbReference>
<feature type="domain" description="Aminoglycoside phosphotransferase" evidence="1">
    <location>
        <begin position="32"/>
        <end position="273"/>
    </location>
</feature>
<dbReference type="InterPro" id="IPR011009">
    <property type="entry name" value="Kinase-like_dom_sf"/>
</dbReference>
<dbReference type="InterPro" id="IPR002575">
    <property type="entry name" value="Aminoglycoside_PTrfase"/>
</dbReference>
<name>A0A074LXP6_9BACL</name>
<gene>
    <name evidence="2" type="ORF">EL26_02485</name>
</gene>
<dbReference type="PANTHER" id="PTHR21310:SF42">
    <property type="entry name" value="BIFUNCTIONAL AAC_APH"/>
    <property type="match status" value="1"/>
</dbReference>
<dbReference type="AlphaFoldDB" id="A0A074LXP6"/>
<evidence type="ECO:0000313" key="3">
    <source>
        <dbReference type="Proteomes" id="UP000027931"/>
    </source>
</evidence>
<dbReference type="InterPro" id="IPR051678">
    <property type="entry name" value="AGP_Transferase"/>
</dbReference>
<reference evidence="2 3" key="1">
    <citation type="journal article" date="2013" name="Int. J. Syst. Evol. Microbiol.">
        <title>Tumebacillus flagellatus sp. nov., an alpha-amylase/pullulanase-producing bacterium isolated from cassava wastewater.</title>
        <authorList>
            <person name="Wang Q."/>
            <person name="Xie N."/>
            <person name="Qin Y."/>
            <person name="Shen N."/>
            <person name="Zhu J."/>
            <person name="Mi H."/>
            <person name="Huang R."/>
        </authorList>
    </citation>
    <scope>NUCLEOTIDE SEQUENCE [LARGE SCALE GENOMIC DNA]</scope>
    <source>
        <strain evidence="2 3">GST4</strain>
    </source>
</reference>
<organism evidence="2 3">
    <name type="scientific">Tumebacillus flagellatus</name>
    <dbReference type="NCBI Taxonomy" id="1157490"/>
    <lineage>
        <taxon>Bacteria</taxon>
        <taxon>Bacillati</taxon>
        <taxon>Bacillota</taxon>
        <taxon>Bacilli</taxon>
        <taxon>Bacillales</taxon>
        <taxon>Alicyclobacillaceae</taxon>
        <taxon>Tumebacillus</taxon>
    </lineage>
</organism>
<dbReference type="RefSeq" id="WP_038084057.1">
    <property type="nucleotide sequence ID" value="NZ_JMIR01000002.1"/>
</dbReference>
<protein>
    <recommendedName>
        <fullName evidence="1">Aminoglycoside phosphotransferase domain-containing protein</fullName>
    </recommendedName>
</protein>
<dbReference type="Gene3D" id="3.90.1200.10">
    <property type="match status" value="1"/>
</dbReference>
<dbReference type="PANTHER" id="PTHR21310">
    <property type="entry name" value="AMINOGLYCOSIDE PHOSPHOTRANSFERASE-RELATED-RELATED"/>
    <property type="match status" value="1"/>
</dbReference>
<evidence type="ECO:0000259" key="1">
    <source>
        <dbReference type="Pfam" id="PF01636"/>
    </source>
</evidence>
<dbReference type="Pfam" id="PF01636">
    <property type="entry name" value="APH"/>
    <property type="match status" value="1"/>
</dbReference>
<dbReference type="STRING" id="1157490.EL26_02485"/>
<comment type="caution">
    <text evidence="2">The sequence shown here is derived from an EMBL/GenBank/DDBJ whole genome shotgun (WGS) entry which is preliminary data.</text>
</comment>
<dbReference type="Gene3D" id="3.30.200.20">
    <property type="entry name" value="Phosphorylase Kinase, domain 1"/>
    <property type="match status" value="1"/>
</dbReference>
<keyword evidence="3" id="KW-1185">Reference proteome</keyword>